<reference evidence="2 3" key="1">
    <citation type="submission" date="2019-05" db="EMBL/GenBank/DDBJ databases">
        <title>Another draft genome of Portunus trituberculatus and its Hox gene families provides insights of decapod evolution.</title>
        <authorList>
            <person name="Jeong J.-H."/>
            <person name="Song I."/>
            <person name="Kim S."/>
            <person name="Choi T."/>
            <person name="Kim D."/>
            <person name="Ryu S."/>
            <person name="Kim W."/>
        </authorList>
    </citation>
    <scope>NUCLEOTIDE SEQUENCE [LARGE SCALE GENOMIC DNA]</scope>
    <source>
        <tissue evidence="2">Muscle</tissue>
    </source>
</reference>
<evidence type="ECO:0000313" key="2">
    <source>
        <dbReference type="EMBL" id="MPC62279.1"/>
    </source>
</evidence>
<feature type="region of interest" description="Disordered" evidence="1">
    <location>
        <begin position="9"/>
        <end position="103"/>
    </location>
</feature>
<comment type="caution">
    <text evidence="2">The sequence shown here is derived from an EMBL/GenBank/DDBJ whole genome shotgun (WGS) entry which is preliminary data.</text>
</comment>
<sequence length="169" mass="18153">MKIPVFIIHRTSNRNHQSDASSSSSVLHQSLPPPRTLPQRNAPAIFQRPVTTTSPRTETLMSGLESEGGEGGLSSDDKEAATGSEGGRLTVQEAGPGGLPRTRPIHMAVNSKHWRGAEPGTARSVISVRWTVRDRRATMVSSLSVAFEEAQTSGSQLHVRCVIEPYGCA</sequence>
<gene>
    <name evidence="2" type="ORF">E2C01_056362</name>
</gene>
<dbReference type="EMBL" id="VSRR010019487">
    <property type="protein sequence ID" value="MPC62279.1"/>
    <property type="molecule type" value="Genomic_DNA"/>
</dbReference>
<accession>A0A5B7GXI9</accession>
<dbReference type="Proteomes" id="UP000324222">
    <property type="component" value="Unassembled WGS sequence"/>
</dbReference>
<feature type="compositionally biased region" description="Low complexity" evidence="1">
    <location>
        <begin position="14"/>
        <end position="30"/>
    </location>
</feature>
<evidence type="ECO:0000256" key="1">
    <source>
        <dbReference type="SAM" id="MobiDB-lite"/>
    </source>
</evidence>
<feature type="compositionally biased region" description="Polar residues" evidence="1">
    <location>
        <begin position="49"/>
        <end position="60"/>
    </location>
</feature>
<organism evidence="2 3">
    <name type="scientific">Portunus trituberculatus</name>
    <name type="common">Swimming crab</name>
    <name type="synonym">Neptunus trituberculatus</name>
    <dbReference type="NCBI Taxonomy" id="210409"/>
    <lineage>
        <taxon>Eukaryota</taxon>
        <taxon>Metazoa</taxon>
        <taxon>Ecdysozoa</taxon>
        <taxon>Arthropoda</taxon>
        <taxon>Crustacea</taxon>
        <taxon>Multicrustacea</taxon>
        <taxon>Malacostraca</taxon>
        <taxon>Eumalacostraca</taxon>
        <taxon>Eucarida</taxon>
        <taxon>Decapoda</taxon>
        <taxon>Pleocyemata</taxon>
        <taxon>Brachyura</taxon>
        <taxon>Eubrachyura</taxon>
        <taxon>Portunoidea</taxon>
        <taxon>Portunidae</taxon>
        <taxon>Portuninae</taxon>
        <taxon>Portunus</taxon>
    </lineage>
</organism>
<name>A0A5B7GXI9_PORTR</name>
<protein>
    <submittedName>
        <fullName evidence="2">Uncharacterized protein</fullName>
    </submittedName>
</protein>
<dbReference type="AlphaFoldDB" id="A0A5B7GXI9"/>
<evidence type="ECO:0000313" key="3">
    <source>
        <dbReference type="Proteomes" id="UP000324222"/>
    </source>
</evidence>
<proteinExistence type="predicted"/>
<keyword evidence="3" id="KW-1185">Reference proteome</keyword>